<proteinExistence type="predicted"/>
<name>A0ABY2E197_9MICO</name>
<sequence length="62" mass="6421">MSARLPVVLMSGAGGSVEVLCGECGHWSEHADRDEARTAGTAHSHTHDVLRVAGPVRIEGGS</sequence>
<reference evidence="1 2" key="1">
    <citation type="submission" date="2019-03" db="EMBL/GenBank/DDBJ databases">
        <title>Genomic features of bacteria from cold environments.</title>
        <authorList>
            <person name="Shen L."/>
        </authorList>
    </citation>
    <scope>NUCLEOTIDE SEQUENCE [LARGE SCALE GENOMIC DNA]</scope>
    <source>
        <strain evidence="2">T3246-1</strain>
    </source>
</reference>
<evidence type="ECO:0000313" key="2">
    <source>
        <dbReference type="Proteomes" id="UP000504882"/>
    </source>
</evidence>
<dbReference type="RefSeq" id="WP_133108631.1">
    <property type="nucleotide sequence ID" value="NZ_SMNA01000007.1"/>
</dbReference>
<protein>
    <submittedName>
        <fullName evidence="1">Uncharacterized protein</fullName>
    </submittedName>
</protein>
<accession>A0ABY2E197</accession>
<organism evidence="1 2">
    <name type="scientific">Occultella glacieicola</name>
    <dbReference type="NCBI Taxonomy" id="2518684"/>
    <lineage>
        <taxon>Bacteria</taxon>
        <taxon>Bacillati</taxon>
        <taxon>Actinomycetota</taxon>
        <taxon>Actinomycetes</taxon>
        <taxon>Micrococcales</taxon>
        <taxon>Ruaniaceae</taxon>
        <taxon>Occultella</taxon>
    </lineage>
</organism>
<evidence type="ECO:0000313" key="1">
    <source>
        <dbReference type="EMBL" id="TDE91597.1"/>
    </source>
</evidence>
<keyword evidence="2" id="KW-1185">Reference proteome</keyword>
<dbReference type="EMBL" id="SMNA01000007">
    <property type="protein sequence ID" value="TDE91597.1"/>
    <property type="molecule type" value="Genomic_DNA"/>
</dbReference>
<comment type="caution">
    <text evidence="1">The sequence shown here is derived from an EMBL/GenBank/DDBJ whole genome shotgun (WGS) entry which is preliminary data.</text>
</comment>
<gene>
    <name evidence="1" type="ORF">EXU48_15745</name>
</gene>
<dbReference type="Proteomes" id="UP000504882">
    <property type="component" value="Unassembled WGS sequence"/>
</dbReference>